<keyword evidence="3" id="KW-0238">DNA-binding</keyword>
<dbReference type="InterPro" id="IPR050389">
    <property type="entry name" value="LysR-type_TF"/>
</dbReference>
<dbReference type="PROSITE" id="PS50931">
    <property type="entry name" value="HTH_LYSR"/>
    <property type="match status" value="1"/>
</dbReference>
<dbReference type="OrthoDB" id="6395715at2"/>
<gene>
    <name evidence="6" type="ORF">EXU30_14580</name>
</gene>
<evidence type="ECO:0000313" key="6">
    <source>
        <dbReference type="EMBL" id="QBF83780.1"/>
    </source>
</evidence>
<dbReference type="PANTHER" id="PTHR30118:SF15">
    <property type="entry name" value="TRANSCRIPTIONAL REGULATORY PROTEIN"/>
    <property type="match status" value="1"/>
</dbReference>
<protein>
    <submittedName>
        <fullName evidence="6">LysR family transcriptional regulator</fullName>
    </submittedName>
</protein>
<name>A0A411PK47_9GAMM</name>
<dbReference type="InterPro" id="IPR036390">
    <property type="entry name" value="WH_DNA-bd_sf"/>
</dbReference>
<dbReference type="SUPFAM" id="SSF46785">
    <property type="entry name" value="Winged helix' DNA-binding domain"/>
    <property type="match status" value="1"/>
</dbReference>
<dbReference type="AlphaFoldDB" id="A0A411PK47"/>
<dbReference type="Proteomes" id="UP000291106">
    <property type="component" value="Chromosome"/>
</dbReference>
<evidence type="ECO:0000256" key="2">
    <source>
        <dbReference type="ARBA" id="ARBA00023015"/>
    </source>
</evidence>
<dbReference type="InterPro" id="IPR000847">
    <property type="entry name" value="LysR_HTH_N"/>
</dbReference>
<dbReference type="EMBL" id="CP036200">
    <property type="protein sequence ID" value="QBF83780.1"/>
    <property type="molecule type" value="Genomic_DNA"/>
</dbReference>
<dbReference type="InterPro" id="IPR005119">
    <property type="entry name" value="LysR_subst-bd"/>
</dbReference>
<dbReference type="GO" id="GO:0003700">
    <property type="term" value="F:DNA-binding transcription factor activity"/>
    <property type="evidence" value="ECO:0007669"/>
    <property type="project" value="InterPro"/>
</dbReference>
<evidence type="ECO:0000256" key="1">
    <source>
        <dbReference type="ARBA" id="ARBA00009437"/>
    </source>
</evidence>
<dbReference type="InterPro" id="IPR036388">
    <property type="entry name" value="WH-like_DNA-bd_sf"/>
</dbReference>
<organism evidence="6 7">
    <name type="scientific">Shewanella maritima</name>
    <dbReference type="NCBI Taxonomy" id="2520507"/>
    <lineage>
        <taxon>Bacteria</taxon>
        <taxon>Pseudomonadati</taxon>
        <taxon>Pseudomonadota</taxon>
        <taxon>Gammaproteobacteria</taxon>
        <taxon>Alteromonadales</taxon>
        <taxon>Shewanellaceae</taxon>
        <taxon>Shewanella</taxon>
    </lineage>
</organism>
<dbReference type="KEGG" id="smai:EXU30_14580"/>
<dbReference type="SUPFAM" id="SSF53850">
    <property type="entry name" value="Periplasmic binding protein-like II"/>
    <property type="match status" value="1"/>
</dbReference>
<dbReference type="PANTHER" id="PTHR30118">
    <property type="entry name" value="HTH-TYPE TRANSCRIPTIONAL REGULATOR LEUO-RELATED"/>
    <property type="match status" value="1"/>
</dbReference>
<evidence type="ECO:0000313" key="7">
    <source>
        <dbReference type="Proteomes" id="UP000291106"/>
    </source>
</evidence>
<accession>A0A411PK47</accession>
<keyword evidence="2" id="KW-0805">Transcription regulation</keyword>
<keyword evidence="7" id="KW-1185">Reference proteome</keyword>
<dbReference type="Gene3D" id="1.10.10.10">
    <property type="entry name" value="Winged helix-like DNA-binding domain superfamily/Winged helix DNA-binding domain"/>
    <property type="match status" value="1"/>
</dbReference>
<evidence type="ECO:0000256" key="4">
    <source>
        <dbReference type="ARBA" id="ARBA00023163"/>
    </source>
</evidence>
<dbReference type="GO" id="GO:0003677">
    <property type="term" value="F:DNA binding"/>
    <property type="evidence" value="ECO:0007669"/>
    <property type="project" value="UniProtKB-KW"/>
</dbReference>
<feature type="domain" description="HTH lysR-type" evidence="5">
    <location>
        <begin position="9"/>
        <end position="66"/>
    </location>
</feature>
<dbReference type="Pfam" id="PF03466">
    <property type="entry name" value="LysR_substrate"/>
    <property type="match status" value="1"/>
</dbReference>
<reference evidence="6 7" key="1">
    <citation type="submission" date="2019-02" db="EMBL/GenBank/DDBJ databases">
        <title>Shewanella sp. D4-2 isolated from Dokdo Island.</title>
        <authorList>
            <person name="Baek K."/>
        </authorList>
    </citation>
    <scope>NUCLEOTIDE SEQUENCE [LARGE SCALE GENOMIC DNA]</scope>
    <source>
        <strain evidence="6 7">D4-2</strain>
    </source>
</reference>
<sequence>MKNTPFDTLNLNLIKVFLSLYESLNTYRTAKQLNLSQPAISRHLQKLRYAFNDPLFVKVHKGLKPTNKAHFLAEKLPEIWRDLEEVINHEEEFQIEKLSGQLNIALHPLYIDLLSDKLFIELKQRASNVQLVISVWSNDTEAQLLEGKLDFGITIDPLDMSKEVSQRRLPKLYAKLYLNNQHPLIDEQINQHTFSKYALAILHVRGWNEHITYTERYLSRFGVTPKIEYRSPHPSSILNVVSQTQLLHPIVANYYDLSSEQVSKKFIYIEDSPLMLDSAFCYHYRHRNSPIHQWFYETIEDMLQHEYRRDHVQLESVAPCFDARAETIL</sequence>
<evidence type="ECO:0000256" key="3">
    <source>
        <dbReference type="ARBA" id="ARBA00023125"/>
    </source>
</evidence>
<dbReference type="Pfam" id="PF00126">
    <property type="entry name" value="HTH_1"/>
    <property type="match status" value="1"/>
</dbReference>
<proteinExistence type="inferred from homology"/>
<dbReference type="Gene3D" id="3.40.190.10">
    <property type="entry name" value="Periplasmic binding protein-like II"/>
    <property type="match status" value="2"/>
</dbReference>
<comment type="similarity">
    <text evidence="1">Belongs to the LysR transcriptional regulatory family.</text>
</comment>
<dbReference type="PRINTS" id="PR00039">
    <property type="entry name" value="HTHLYSR"/>
</dbReference>
<keyword evidence="4" id="KW-0804">Transcription</keyword>
<evidence type="ECO:0000259" key="5">
    <source>
        <dbReference type="PROSITE" id="PS50931"/>
    </source>
</evidence>